<name>A0A2T9ZA12_9FUNG</name>
<reference evidence="6 7" key="1">
    <citation type="journal article" date="2018" name="MBio">
        <title>Comparative Genomics Reveals the Core Gene Toolbox for the Fungus-Insect Symbiosis.</title>
        <authorList>
            <person name="Wang Y."/>
            <person name="Stata M."/>
            <person name="Wang W."/>
            <person name="Stajich J.E."/>
            <person name="White M.M."/>
            <person name="Moncalvo J.M."/>
        </authorList>
    </citation>
    <scope>NUCLEOTIDE SEQUENCE [LARGE SCALE GENOMIC DNA]</scope>
    <source>
        <strain evidence="6 7">SC-DP-2</strain>
    </source>
</reference>
<dbReference type="InterPro" id="IPR036431">
    <property type="entry name" value="ARID_dom_sf"/>
</dbReference>
<dbReference type="InterPro" id="IPR001606">
    <property type="entry name" value="ARID_dom"/>
</dbReference>
<comment type="caution">
    <text evidence="6">The sequence shown here is derived from an EMBL/GenBank/DDBJ whole genome shotgun (WGS) entry which is preliminary data.</text>
</comment>
<dbReference type="PANTHER" id="PTHR22970">
    <property type="entry name" value="AT-RICH INTERACTIVE DOMAIN-CONTAINING PROTEIN 2"/>
    <property type="match status" value="1"/>
</dbReference>
<dbReference type="Pfam" id="PF01388">
    <property type="entry name" value="ARID"/>
    <property type="match status" value="1"/>
</dbReference>
<dbReference type="GO" id="GO:0003677">
    <property type="term" value="F:DNA binding"/>
    <property type="evidence" value="ECO:0007669"/>
    <property type="project" value="InterPro"/>
</dbReference>
<keyword evidence="7" id="KW-1185">Reference proteome</keyword>
<sequence>MLNDQNQPKPDDADGKLTEYNSFLKKLCYFLVKRGKEIGELSSTCKVINILTLFKFVLSKGGYKTLEQQNSWDSILTLYSLAPPQYALVQKLRKLYYDYLSDFEDAYNSRINNNLSNHQPQQTDLQATPVNSSQIQNRHQINAAQLSGEFLNVYDFFGGPSSRIALSLSSGLPNEIEWGVSRLLKFSFFCNEEYNLKMFSPLLLEQILNLLQLCRFKLLPKLQKNTSAKNLKNKKNEQIKTSDIEIGIEFSDDEYLDSGDDYPLLDKVDFECPILGSKDAFFGNNRGFNQLACDTVLILRNLAIGSTKNCAYFANDPIFLEEISFWFEDAYSFSSLGTELKCLIVELLDIVVGHTSPSNFECFLKMWNVILTEFLESHDQYLVLLSARFISSFWIKIEFSFIAEPHFSEKIFCDNEKTSSIVTKCINILFSGSCIDIELQDLVCYLLLTTVSRESRLLSTFNEKNNVVDPLTWKSCLGFQFDRKVVCIIKLHYNLIRLNANDAYLKGVELLPGNHDKVRRTNTPEFQKMISGYYKVINYMYKIILNLFTWTQEFSKYRITFRVSNEANNNVLSPDFFYEHLFLVNREPNRNESSMEMSNSMLERTQKGYDSGKSSFTSQTPNNYFLNQNLRSELSEIAINIPTDSSRDFLFMLNV</sequence>
<dbReference type="CDD" id="cd16100">
    <property type="entry name" value="ARID"/>
    <property type="match status" value="1"/>
</dbReference>
<feature type="domain" description="ARID" evidence="4">
    <location>
        <begin position="17"/>
        <end position="108"/>
    </location>
</feature>
<evidence type="ECO:0000313" key="7">
    <source>
        <dbReference type="Proteomes" id="UP000245609"/>
    </source>
</evidence>
<keyword evidence="2" id="KW-0804">Transcription</keyword>
<evidence type="ECO:0000313" key="5">
    <source>
        <dbReference type="EMBL" id="PVV00931.1"/>
    </source>
</evidence>
<dbReference type="EMBL" id="MBFS01001064">
    <property type="protein sequence ID" value="PVV01449.1"/>
    <property type="molecule type" value="Genomic_DNA"/>
</dbReference>
<evidence type="ECO:0000259" key="4">
    <source>
        <dbReference type="PROSITE" id="PS51011"/>
    </source>
</evidence>
<proteinExistence type="predicted"/>
<organism evidence="6 7">
    <name type="scientific">Smittium megazygosporum</name>
    <dbReference type="NCBI Taxonomy" id="133381"/>
    <lineage>
        <taxon>Eukaryota</taxon>
        <taxon>Fungi</taxon>
        <taxon>Fungi incertae sedis</taxon>
        <taxon>Zoopagomycota</taxon>
        <taxon>Kickxellomycotina</taxon>
        <taxon>Harpellomycetes</taxon>
        <taxon>Harpellales</taxon>
        <taxon>Legeriomycetaceae</taxon>
        <taxon>Smittium</taxon>
    </lineage>
</organism>
<dbReference type="Gene3D" id="1.10.150.60">
    <property type="entry name" value="ARID DNA-binding domain"/>
    <property type="match status" value="1"/>
</dbReference>
<evidence type="ECO:0000256" key="3">
    <source>
        <dbReference type="ARBA" id="ARBA00023242"/>
    </source>
</evidence>
<dbReference type="EMBL" id="MBFS01001499">
    <property type="protein sequence ID" value="PVV00931.1"/>
    <property type="molecule type" value="Genomic_DNA"/>
</dbReference>
<evidence type="ECO:0000313" key="6">
    <source>
        <dbReference type="EMBL" id="PVV01449.1"/>
    </source>
</evidence>
<dbReference type="PANTHER" id="PTHR22970:SF14">
    <property type="entry name" value="AT-RICH INTERACTIVE DOMAIN-CONTAINING PROTEIN 2"/>
    <property type="match status" value="1"/>
</dbReference>
<dbReference type="PROSITE" id="PS51011">
    <property type="entry name" value="ARID"/>
    <property type="match status" value="1"/>
</dbReference>
<dbReference type="OrthoDB" id="338531at2759"/>
<gene>
    <name evidence="6" type="ORF">BB560_004130</name>
    <name evidence="5" type="ORF">BB560_004666</name>
</gene>
<accession>A0A2T9ZA12</accession>
<keyword evidence="3" id="KW-0539">Nucleus</keyword>
<dbReference type="SMART" id="SM01014">
    <property type="entry name" value="ARID"/>
    <property type="match status" value="1"/>
</dbReference>
<dbReference type="SUPFAM" id="SSF46774">
    <property type="entry name" value="ARID-like"/>
    <property type="match status" value="1"/>
</dbReference>
<keyword evidence="1" id="KW-0805">Transcription regulation</keyword>
<dbReference type="Proteomes" id="UP000245609">
    <property type="component" value="Unassembled WGS sequence"/>
</dbReference>
<dbReference type="STRING" id="133381.A0A2T9ZA12"/>
<protein>
    <recommendedName>
        <fullName evidence="4">ARID domain-containing protein</fullName>
    </recommendedName>
</protein>
<dbReference type="AlphaFoldDB" id="A0A2T9ZA12"/>
<evidence type="ECO:0000256" key="2">
    <source>
        <dbReference type="ARBA" id="ARBA00023163"/>
    </source>
</evidence>
<dbReference type="InterPro" id="IPR052406">
    <property type="entry name" value="Chromatin_Remodeling_Comp"/>
</dbReference>
<evidence type="ECO:0000256" key="1">
    <source>
        <dbReference type="ARBA" id="ARBA00023015"/>
    </source>
</evidence>
<dbReference type="SMART" id="SM00501">
    <property type="entry name" value="BRIGHT"/>
    <property type="match status" value="1"/>
</dbReference>